<dbReference type="OrthoDB" id="1939300at2759"/>
<feature type="region of interest" description="Disordered" evidence="1">
    <location>
        <begin position="1"/>
        <end position="58"/>
    </location>
</feature>
<dbReference type="Proteomes" id="UP000231279">
    <property type="component" value="Unassembled WGS sequence"/>
</dbReference>
<dbReference type="PANTHER" id="PTHR31286">
    <property type="entry name" value="GLYCINE-RICH CELL WALL STRUCTURAL PROTEIN 1.8-LIKE"/>
    <property type="match status" value="1"/>
</dbReference>
<comment type="caution">
    <text evidence="2">The sequence shown here is derived from an EMBL/GenBank/DDBJ whole genome shotgun (WGS) entry which is preliminary data.</text>
</comment>
<accession>A0A2G9IB40</accession>
<gene>
    <name evidence="2" type="ORF">CDL12_00255</name>
</gene>
<reference evidence="3" key="1">
    <citation type="journal article" date="2018" name="Gigascience">
        <title>Genome assembly of the Pink Ipe (Handroanthus impetiginosus, Bignoniaceae), a highly valued, ecologically keystone Neotropical timber forest tree.</title>
        <authorList>
            <person name="Silva-Junior O.B."/>
            <person name="Grattapaglia D."/>
            <person name="Novaes E."/>
            <person name="Collevatti R.G."/>
        </authorList>
    </citation>
    <scope>NUCLEOTIDE SEQUENCE [LARGE SCALE GENOMIC DNA]</scope>
    <source>
        <strain evidence="3">cv. UFG-1</strain>
    </source>
</reference>
<dbReference type="AlphaFoldDB" id="A0A2G9IB40"/>
<sequence length="385" mass="42868">MIQNGDTGVKDSTPPSTPTKTQRILPASSSVSPIEKEITPPISSNPTPGGQTGSPLKRTFTDTVRGGPPQWPGSHFLNPDSPKVGTLNHSDGVRIAVFTQADVAKLSAPFQHTLIVQFLNQRHVLIFLDSANEYAKLWLKQEIFINNFPMRLFKWMPSFNVKQEPSIALVRVRFSGLPLHFFDKHALFTIGKLIGEPLKIDEAMTTLSRINFARLCIEIDLKQKPPDDVFIMNAGELLRILVVYEKLPQYCSHCHHLGHEESSCYIKNAGPRPHRNLERSFPPRSKPKKGKEKSEEDSPAGSDAKTVESDSGQSAPALRTEVDDPPLLRAIVSLPSSPPMLEPDPADEVFKPLRANKKSRMQKEVEALLKSQLGKKTLVSRTRKI</sequence>
<dbReference type="PANTHER" id="PTHR31286:SF179">
    <property type="entry name" value="RNASE H TYPE-1 DOMAIN-CONTAINING PROTEIN"/>
    <property type="match status" value="1"/>
</dbReference>
<proteinExistence type="predicted"/>
<dbReference type="STRING" id="429701.A0A2G9IB40"/>
<evidence type="ECO:0000256" key="1">
    <source>
        <dbReference type="SAM" id="MobiDB-lite"/>
    </source>
</evidence>
<dbReference type="InterPro" id="IPR040256">
    <property type="entry name" value="At4g02000-like"/>
</dbReference>
<keyword evidence="3" id="KW-1185">Reference proteome</keyword>
<protein>
    <submittedName>
        <fullName evidence="2">Uncharacterized protein</fullName>
    </submittedName>
</protein>
<dbReference type="EMBL" id="NKXS01000023">
    <property type="protein sequence ID" value="PIN26972.1"/>
    <property type="molecule type" value="Genomic_DNA"/>
</dbReference>
<evidence type="ECO:0000313" key="2">
    <source>
        <dbReference type="EMBL" id="PIN26972.1"/>
    </source>
</evidence>
<name>A0A2G9IB40_9LAMI</name>
<feature type="region of interest" description="Disordered" evidence="1">
    <location>
        <begin position="269"/>
        <end position="348"/>
    </location>
</feature>
<organism evidence="2 3">
    <name type="scientific">Handroanthus impetiginosus</name>
    <dbReference type="NCBI Taxonomy" id="429701"/>
    <lineage>
        <taxon>Eukaryota</taxon>
        <taxon>Viridiplantae</taxon>
        <taxon>Streptophyta</taxon>
        <taxon>Embryophyta</taxon>
        <taxon>Tracheophyta</taxon>
        <taxon>Spermatophyta</taxon>
        <taxon>Magnoliopsida</taxon>
        <taxon>eudicotyledons</taxon>
        <taxon>Gunneridae</taxon>
        <taxon>Pentapetalae</taxon>
        <taxon>asterids</taxon>
        <taxon>lamiids</taxon>
        <taxon>Lamiales</taxon>
        <taxon>Bignoniaceae</taxon>
        <taxon>Crescentiina</taxon>
        <taxon>Tabebuia alliance</taxon>
        <taxon>Handroanthus</taxon>
    </lineage>
</organism>
<evidence type="ECO:0000313" key="3">
    <source>
        <dbReference type="Proteomes" id="UP000231279"/>
    </source>
</evidence>